<comment type="caution">
    <text evidence="1">The sequence shown here is derived from an EMBL/GenBank/DDBJ whole genome shotgun (WGS) entry which is preliminary data.</text>
</comment>
<dbReference type="AlphaFoldDB" id="A0A0F9PUV0"/>
<reference evidence="1" key="1">
    <citation type="journal article" date="2015" name="Nature">
        <title>Complex archaea that bridge the gap between prokaryotes and eukaryotes.</title>
        <authorList>
            <person name="Spang A."/>
            <person name="Saw J.H."/>
            <person name="Jorgensen S.L."/>
            <person name="Zaremba-Niedzwiedzka K."/>
            <person name="Martijn J."/>
            <person name="Lind A.E."/>
            <person name="van Eijk R."/>
            <person name="Schleper C."/>
            <person name="Guy L."/>
            <person name="Ettema T.J."/>
        </authorList>
    </citation>
    <scope>NUCLEOTIDE SEQUENCE</scope>
</reference>
<gene>
    <name evidence="1" type="ORF">LCGC14_0853290</name>
</gene>
<proteinExistence type="predicted"/>
<sequence>MPEFGNLARGWTLGDGFTLAQWMLLGQEVGRLDPFFRQTRSSRRKPVFSVFVEGRGSVTLGVKNATWNRRIKDSLHEPQHGSGSVTLVDSDGTLIRNGRSVIQVGDKVKIWAGFARSGFIDGDLVPRFAGVVQDPEVNTITGEITLALQDYGFLMKNAQTSGDFSAFNTPKLLVDELVNRLNLKAPTWENESGLPSTFELGFTDPLSRRSYWAIIHGALLGIGYIYFFDGSGDLQCKRRDNSFESNELFTDSDIGWIRHKEMAELINEKSVALGVAAPVPWSATAGDSIRWGQSNYTPEDQQSQAQFGLASDFESEEMLTTWDNILPFARDSVKALKFPRQIYNMSCPARPYLDIHDTIRVDSDRRNIHGQMKIIELTGAVSAASYSQRLTLLSERELF</sequence>
<organism evidence="1">
    <name type="scientific">marine sediment metagenome</name>
    <dbReference type="NCBI Taxonomy" id="412755"/>
    <lineage>
        <taxon>unclassified sequences</taxon>
        <taxon>metagenomes</taxon>
        <taxon>ecological metagenomes</taxon>
    </lineage>
</organism>
<dbReference type="EMBL" id="LAZR01002553">
    <property type="protein sequence ID" value="KKN28532.1"/>
    <property type="molecule type" value="Genomic_DNA"/>
</dbReference>
<evidence type="ECO:0000313" key="1">
    <source>
        <dbReference type="EMBL" id="KKN28532.1"/>
    </source>
</evidence>
<name>A0A0F9PUV0_9ZZZZ</name>
<protein>
    <submittedName>
        <fullName evidence="1">Uncharacterized protein</fullName>
    </submittedName>
</protein>
<accession>A0A0F9PUV0</accession>